<dbReference type="Pfam" id="PF03703">
    <property type="entry name" value="bPH_2"/>
    <property type="match status" value="2"/>
</dbReference>
<dbReference type="AlphaFoldDB" id="A0A0A0BLN8"/>
<feature type="transmembrane region" description="Helical" evidence="1">
    <location>
        <begin position="185"/>
        <end position="208"/>
    </location>
</feature>
<dbReference type="EMBL" id="AXCZ01000256">
    <property type="protein sequence ID" value="KGM08745.1"/>
    <property type="molecule type" value="Genomic_DNA"/>
</dbReference>
<comment type="caution">
    <text evidence="3">The sequence shown here is derived from an EMBL/GenBank/DDBJ whole genome shotgun (WGS) entry which is preliminary data.</text>
</comment>
<evidence type="ECO:0000259" key="2">
    <source>
        <dbReference type="Pfam" id="PF03703"/>
    </source>
</evidence>
<keyword evidence="1" id="KW-0472">Membrane</keyword>
<evidence type="ECO:0000256" key="1">
    <source>
        <dbReference type="SAM" id="Phobius"/>
    </source>
</evidence>
<keyword evidence="4" id="KW-1185">Reference proteome</keyword>
<evidence type="ECO:0000313" key="4">
    <source>
        <dbReference type="Proteomes" id="UP000054314"/>
    </source>
</evidence>
<feature type="domain" description="YdbS-like PH" evidence="2">
    <location>
        <begin position="73"/>
        <end position="152"/>
    </location>
</feature>
<dbReference type="PANTHER" id="PTHR34473:SF2">
    <property type="entry name" value="UPF0699 TRANSMEMBRANE PROTEIN YDBT"/>
    <property type="match status" value="1"/>
</dbReference>
<reference evidence="3 4" key="1">
    <citation type="submission" date="2013-08" db="EMBL/GenBank/DDBJ databases">
        <title>Genome sequencing of Cellulomonas bogoriensis 69B4.</title>
        <authorList>
            <person name="Chen F."/>
            <person name="Li Y."/>
            <person name="Wang G."/>
        </authorList>
    </citation>
    <scope>NUCLEOTIDE SEQUENCE [LARGE SCALE GENOMIC DNA]</scope>
    <source>
        <strain evidence="3 4">69B4</strain>
    </source>
</reference>
<dbReference type="OrthoDB" id="3190163at2"/>
<accession>A0A0A0BLN8</accession>
<gene>
    <name evidence="3" type="ORF">N869_09440</name>
</gene>
<keyword evidence="1" id="KW-1133">Transmembrane helix</keyword>
<protein>
    <submittedName>
        <fullName evidence="3">Membrane protein</fullName>
    </submittedName>
</protein>
<feature type="transmembrane region" description="Helical" evidence="1">
    <location>
        <begin position="214"/>
        <end position="233"/>
    </location>
</feature>
<organism evidence="3 4">
    <name type="scientific">Cellulomonas bogoriensis 69B4 = DSM 16987</name>
    <dbReference type="NCBI Taxonomy" id="1386082"/>
    <lineage>
        <taxon>Bacteria</taxon>
        <taxon>Bacillati</taxon>
        <taxon>Actinomycetota</taxon>
        <taxon>Actinomycetes</taxon>
        <taxon>Micrococcales</taxon>
        <taxon>Cellulomonadaceae</taxon>
        <taxon>Cellulomonas</taxon>
    </lineage>
</organism>
<feature type="non-terminal residue" evidence="3">
    <location>
        <position position="314"/>
    </location>
</feature>
<dbReference type="RefSeq" id="WP_035062681.1">
    <property type="nucleotide sequence ID" value="NZ_AXCZ01000256.1"/>
</dbReference>
<evidence type="ECO:0000313" key="3">
    <source>
        <dbReference type="EMBL" id="KGM08745.1"/>
    </source>
</evidence>
<sequence>MGESTLQWRRVHPVTPAVRGWKVLAVVLVIIAQQVSVNVRSAQDVVEAVGLLPVVGVIALVVLIGTGYAVLAWRMTRFAVDAEAVYLQTGVLFRQQRTARLDRVQAIDVVQPILARILGLAELKLEVAGGADSAVQLAFLKESDAQRLRNELLARAAGVSFGTEESPEAPVAPERPLYEVPPTRLVGSLVLSVPTLLVVVGAVALAVIVVPLGVSGLLVGLIPAGLGVAAYYWGRFSKEFNFRAAQSPDGIRLRHGLLESRAQTVPPGRVQAVQLTQGLLWRRKDWWRVQINVAGYGLTEQDTESVLLPVGSRH</sequence>
<dbReference type="Proteomes" id="UP000054314">
    <property type="component" value="Unassembled WGS sequence"/>
</dbReference>
<keyword evidence="1" id="KW-0812">Transmembrane</keyword>
<dbReference type="PANTHER" id="PTHR34473">
    <property type="entry name" value="UPF0699 TRANSMEMBRANE PROTEIN YDBS"/>
    <property type="match status" value="1"/>
</dbReference>
<proteinExistence type="predicted"/>
<feature type="transmembrane region" description="Helical" evidence="1">
    <location>
        <begin position="51"/>
        <end position="71"/>
    </location>
</feature>
<feature type="domain" description="YdbS-like PH" evidence="2">
    <location>
        <begin position="246"/>
        <end position="297"/>
    </location>
</feature>
<dbReference type="InterPro" id="IPR005182">
    <property type="entry name" value="YdbS-like_PH"/>
</dbReference>
<name>A0A0A0BLN8_9CELL</name>
<feature type="transmembrane region" description="Helical" evidence="1">
    <location>
        <begin position="21"/>
        <end position="39"/>
    </location>
</feature>